<name>A0A3M6V3V1_POCDA</name>
<organism evidence="3 4">
    <name type="scientific">Pocillopora damicornis</name>
    <name type="common">Cauliflower coral</name>
    <name type="synonym">Millepora damicornis</name>
    <dbReference type="NCBI Taxonomy" id="46731"/>
    <lineage>
        <taxon>Eukaryota</taxon>
        <taxon>Metazoa</taxon>
        <taxon>Cnidaria</taxon>
        <taxon>Anthozoa</taxon>
        <taxon>Hexacorallia</taxon>
        <taxon>Scleractinia</taxon>
        <taxon>Astrocoeniina</taxon>
        <taxon>Pocilloporidae</taxon>
        <taxon>Pocillopora</taxon>
    </lineage>
</organism>
<gene>
    <name evidence="3" type="ORF">pdam_00009084</name>
</gene>
<dbReference type="OrthoDB" id="10047985at2759"/>
<dbReference type="Proteomes" id="UP000275408">
    <property type="component" value="Unassembled WGS sequence"/>
</dbReference>
<dbReference type="Pfam" id="PF15175">
    <property type="entry name" value="SPATA24"/>
    <property type="match status" value="1"/>
</dbReference>
<evidence type="ECO:0008006" key="5">
    <source>
        <dbReference type="Google" id="ProtNLM"/>
    </source>
</evidence>
<dbReference type="STRING" id="46731.A0A3M6V3V1"/>
<protein>
    <recommendedName>
        <fullName evidence="5">Spermatogenesis-associated protein 24</fullName>
    </recommendedName>
</protein>
<comment type="caution">
    <text evidence="3">The sequence shown here is derived from an EMBL/GenBank/DDBJ whole genome shotgun (WGS) entry which is preliminary data.</text>
</comment>
<sequence>TGSRLIKAAIYKMANSTDVSEPSYVIVNKQLQDVIRLQHTAVARLKAKMSRKDDRVPREEYEKLIRELEEEKLEHVKTKAKLASESERLQFALGEIDILNKQLQREKLSFENAFGQVKSKAFEETQEKMQFQTKCQAMEELCSKQDDILTTKDAKIKELKLRLVRQKEIHQQQLSDMDIHRQQEQYINYNTQKSQDKGKRTRQKRVSFR</sequence>
<dbReference type="GO" id="GO:0005737">
    <property type="term" value="C:cytoplasm"/>
    <property type="evidence" value="ECO:0007669"/>
    <property type="project" value="TreeGrafter"/>
</dbReference>
<keyword evidence="4" id="KW-1185">Reference proteome</keyword>
<dbReference type="InterPro" id="IPR029176">
    <property type="entry name" value="SPATA24"/>
</dbReference>
<feature type="coiled-coil region" evidence="1">
    <location>
        <begin position="58"/>
        <end position="85"/>
    </location>
</feature>
<evidence type="ECO:0000256" key="1">
    <source>
        <dbReference type="SAM" id="Coils"/>
    </source>
</evidence>
<feature type="non-terminal residue" evidence="3">
    <location>
        <position position="1"/>
    </location>
</feature>
<dbReference type="PANTHER" id="PTHR35155:SF1">
    <property type="entry name" value="SPERMATOGENESIS-ASSOCIATED PROTEIN 24"/>
    <property type="match status" value="1"/>
</dbReference>
<feature type="compositionally biased region" description="Basic residues" evidence="2">
    <location>
        <begin position="199"/>
        <end position="209"/>
    </location>
</feature>
<dbReference type="AlphaFoldDB" id="A0A3M6V3V1"/>
<feature type="region of interest" description="Disordered" evidence="2">
    <location>
        <begin position="185"/>
        <end position="209"/>
    </location>
</feature>
<proteinExistence type="predicted"/>
<evidence type="ECO:0000313" key="3">
    <source>
        <dbReference type="EMBL" id="RMX60258.1"/>
    </source>
</evidence>
<dbReference type="PANTHER" id="PTHR35155">
    <property type="entry name" value="SPERMATOGENESIS-ASSOCIATED PROTEIN 24"/>
    <property type="match status" value="1"/>
</dbReference>
<dbReference type="GO" id="GO:0003677">
    <property type="term" value="F:DNA binding"/>
    <property type="evidence" value="ECO:0007669"/>
    <property type="project" value="TreeGrafter"/>
</dbReference>
<keyword evidence="1" id="KW-0175">Coiled coil</keyword>
<dbReference type="EMBL" id="RCHS01000204">
    <property type="protein sequence ID" value="RMX60258.1"/>
    <property type="molecule type" value="Genomic_DNA"/>
</dbReference>
<dbReference type="GO" id="GO:0005634">
    <property type="term" value="C:nucleus"/>
    <property type="evidence" value="ECO:0007669"/>
    <property type="project" value="TreeGrafter"/>
</dbReference>
<evidence type="ECO:0000313" key="4">
    <source>
        <dbReference type="Proteomes" id="UP000275408"/>
    </source>
</evidence>
<accession>A0A3M6V3V1</accession>
<reference evidence="3 4" key="1">
    <citation type="journal article" date="2018" name="Sci. Rep.">
        <title>Comparative analysis of the Pocillopora damicornis genome highlights role of immune system in coral evolution.</title>
        <authorList>
            <person name="Cunning R."/>
            <person name="Bay R.A."/>
            <person name="Gillette P."/>
            <person name="Baker A.C."/>
            <person name="Traylor-Knowles N."/>
        </authorList>
    </citation>
    <scope>NUCLEOTIDE SEQUENCE [LARGE SCALE GENOMIC DNA]</scope>
    <source>
        <strain evidence="3">RSMAS</strain>
        <tissue evidence="3">Whole animal</tissue>
    </source>
</reference>
<evidence type="ECO:0000256" key="2">
    <source>
        <dbReference type="SAM" id="MobiDB-lite"/>
    </source>
</evidence>